<dbReference type="InterPro" id="IPR007219">
    <property type="entry name" value="XnlR_reg_dom"/>
</dbReference>
<evidence type="ECO:0000256" key="3">
    <source>
        <dbReference type="ARBA" id="ARBA00023163"/>
    </source>
</evidence>
<dbReference type="GeneID" id="63799328"/>
<dbReference type="PANTHER" id="PTHR31001">
    <property type="entry name" value="UNCHARACTERIZED TRANSCRIPTIONAL REGULATORY PROTEIN"/>
    <property type="match status" value="1"/>
</dbReference>
<feature type="domain" description="Xylanolytic transcriptional activator regulatory" evidence="7">
    <location>
        <begin position="80"/>
        <end position="154"/>
    </location>
</feature>
<feature type="chain" id="PRO_5017065466" description="Xylanolytic transcriptional activator regulatory domain-containing protein" evidence="6">
    <location>
        <begin position="19"/>
        <end position="805"/>
    </location>
</feature>
<dbReference type="InterPro" id="IPR011084">
    <property type="entry name" value="DRMBL"/>
</dbReference>
<dbReference type="PANTHER" id="PTHR31001:SF49">
    <property type="entry name" value="ZN(II)2CYS6 TRANSCRIPTION FACTOR (EUROFUNG)"/>
    <property type="match status" value="1"/>
</dbReference>
<dbReference type="STRING" id="1196081.A0A364LE91"/>
<dbReference type="Pfam" id="PF07522">
    <property type="entry name" value="DRMBL"/>
    <property type="match status" value="1"/>
</dbReference>
<organism evidence="8 9">
    <name type="scientific">Talaromyces amestolkiae</name>
    <dbReference type="NCBI Taxonomy" id="1196081"/>
    <lineage>
        <taxon>Eukaryota</taxon>
        <taxon>Fungi</taxon>
        <taxon>Dikarya</taxon>
        <taxon>Ascomycota</taxon>
        <taxon>Pezizomycotina</taxon>
        <taxon>Eurotiomycetes</taxon>
        <taxon>Eurotiomycetidae</taxon>
        <taxon>Eurotiales</taxon>
        <taxon>Trichocomaceae</taxon>
        <taxon>Talaromyces</taxon>
        <taxon>Talaromyces sect. Talaromyces</taxon>
    </lineage>
</organism>
<dbReference type="Pfam" id="PF04082">
    <property type="entry name" value="Fungal_trans"/>
    <property type="match status" value="1"/>
</dbReference>
<feature type="region of interest" description="Disordered" evidence="5">
    <location>
        <begin position="699"/>
        <end position="723"/>
    </location>
</feature>
<dbReference type="GO" id="GO:0006351">
    <property type="term" value="P:DNA-templated transcription"/>
    <property type="evidence" value="ECO:0007669"/>
    <property type="project" value="InterPro"/>
</dbReference>
<dbReference type="RefSeq" id="XP_040738616.1">
    <property type="nucleotide sequence ID" value="XM_040872709.1"/>
</dbReference>
<feature type="signal peptide" evidence="6">
    <location>
        <begin position="1"/>
        <end position="18"/>
    </location>
</feature>
<feature type="compositionally biased region" description="Polar residues" evidence="5">
    <location>
        <begin position="700"/>
        <end position="714"/>
    </location>
</feature>
<dbReference type="SMART" id="SM00906">
    <property type="entry name" value="Fungal_trans"/>
    <property type="match status" value="1"/>
</dbReference>
<dbReference type="EMBL" id="MIKG01000029">
    <property type="protein sequence ID" value="RAO74102.1"/>
    <property type="molecule type" value="Genomic_DNA"/>
</dbReference>
<evidence type="ECO:0000259" key="7">
    <source>
        <dbReference type="SMART" id="SM00906"/>
    </source>
</evidence>
<proteinExistence type="predicted"/>
<evidence type="ECO:0000256" key="5">
    <source>
        <dbReference type="SAM" id="MobiDB-lite"/>
    </source>
</evidence>
<keyword evidence="2" id="KW-0805">Transcription regulation</keyword>
<keyword evidence="3" id="KW-0804">Transcription</keyword>
<dbReference type="GO" id="GO:0003677">
    <property type="term" value="F:DNA binding"/>
    <property type="evidence" value="ECO:0007669"/>
    <property type="project" value="InterPro"/>
</dbReference>
<gene>
    <name evidence="8" type="ORF">BHQ10_010114</name>
</gene>
<keyword evidence="6" id="KW-0732">Signal</keyword>
<comment type="caution">
    <text evidence="8">The sequence shown here is derived from an EMBL/GenBank/DDBJ whole genome shotgun (WGS) entry which is preliminary data.</text>
</comment>
<dbReference type="GO" id="GO:0005634">
    <property type="term" value="C:nucleus"/>
    <property type="evidence" value="ECO:0007669"/>
    <property type="project" value="UniProtKB-SubCell"/>
</dbReference>
<dbReference type="CDD" id="cd12148">
    <property type="entry name" value="fungal_TF_MHR"/>
    <property type="match status" value="1"/>
</dbReference>
<evidence type="ECO:0000256" key="1">
    <source>
        <dbReference type="ARBA" id="ARBA00004123"/>
    </source>
</evidence>
<keyword evidence="9" id="KW-1185">Reference proteome</keyword>
<dbReference type="AlphaFoldDB" id="A0A364LE91"/>
<dbReference type="GO" id="GO:0008270">
    <property type="term" value="F:zinc ion binding"/>
    <property type="evidence" value="ECO:0007669"/>
    <property type="project" value="InterPro"/>
</dbReference>
<dbReference type="OrthoDB" id="4934715at2759"/>
<accession>A0A364LE91</accession>
<evidence type="ECO:0000313" key="8">
    <source>
        <dbReference type="EMBL" id="RAO74102.1"/>
    </source>
</evidence>
<keyword evidence="4" id="KW-0539">Nucleus</keyword>
<evidence type="ECO:0000313" key="9">
    <source>
        <dbReference type="Proteomes" id="UP000249363"/>
    </source>
</evidence>
<reference evidence="8 9" key="1">
    <citation type="journal article" date="2017" name="Biotechnol. Biofuels">
        <title>Differential beta-glucosidase expression as a function of carbon source availability in Talaromyces amestolkiae: a genomic and proteomic approach.</title>
        <authorList>
            <person name="de Eugenio L.I."/>
            <person name="Mendez-Liter J.A."/>
            <person name="Nieto-Dominguez M."/>
            <person name="Alonso L."/>
            <person name="Gil-Munoz J."/>
            <person name="Barriuso J."/>
            <person name="Prieto A."/>
            <person name="Martinez M.J."/>
        </authorList>
    </citation>
    <scope>NUCLEOTIDE SEQUENCE [LARGE SCALE GENOMIC DNA]</scope>
    <source>
        <strain evidence="8 9">CIB</strain>
    </source>
</reference>
<evidence type="ECO:0000256" key="6">
    <source>
        <dbReference type="SAM" id="SignalP"/>
    </source>
</evidence>
<comment type="subcellular location">
    <subcellularLocation>
        <location evidence="1">Nucleus</location>
    </subcellularLocation>
</comment>
<sequence length="805" mass="90554">MWVGLLFSVMSMSAYLQQQDNEAHGFTPIDSNNMMESYRNLTIQCLVAGDYLRPSRYTIETLFLHFALEQNVSLDTHLGNWILVGVIVRIAFRMGLHRDPSHWPNIRPLKAELRRRVWLALYQVDFFTSTQVGLPRIIKDAQCDTRPPLSLLDTDIGLENDDYPPERPSTEPTPLSHLIHRYSIIKVTAEIYELNEAETPSPVATSLLSAKIDKAVASMPTWLRHKPLESSIAENPLTILHRINLDILIQKATYLLHRWSFMKVPSTREEEGTKSNEICIKAALTILDHQRRINEEIKPGGLMFAIRWRVIHALNHEFLQATMMLCFALSRLNDGGDSITTNSYAMHRRKDIIDALVISKGIWEEIADRSVEAQRAAKTISSVFLKDTEDPGFPTIASSNGLFEQMPEASGQEYLGGFDIGNDIAVDPSFLQMYDDATFEGMLDDFVAEQFCEPGVFCQTMRTKNSVYIKPIVTRDRTGIEVPELGAGGGKGDLYQIHELELPDEITLQKLEALLSEHITDESVLSQTKDLLKLAFTSKQRALSLDEYGLAEDADIPLKELASMLGNTRNVSESRSFQEKYSDKTTITFPYSRHSSYAELCEVVKAFKPKDVFPCTVDGKKWDESVSMEGLFGHLCSGKKFAHDQHMRGTRVENILGPESKRARYTMMREARLQLQAMGDKVQFEIGPLPRDADEVLGEDSQSSYQTTNALSTISRDDSENPSTVGSMAHIIDEQQAEIELPPVVGSESQETISELLGESQETGNEAYHDRVRAYQAAMTGTFDAWNEISLVSAGDNHAEKEVEL</sequence>
<dbReference type="Proteomes" id="UP000249363">
    <property type="component" value="Unassembled WGS sequence"/>
</dbReference>
<evidence type="ECO:0000256" key="4">
    <source>
        <dbReference type="ARBA" id="ARBA00023242"/>
    </source>
</evidence>
<name>A0A364LE91_TALAM</name>
<dbReference type="InterPro" id="IPR050613">
    <property type="entry name" value="Sec_Metabolite_Reg"/>
</dbReference>
<protein>
    <recommendedName>
        <fullName evidence="7">Xylanolytic transcriptional activator regulatory domain-containing protein</fullName>
    </recommendedName>
</protein>
<evidence type="ECO:0000256" key="2">
    <source>
        <dbReference type="ARBA" id="ARBA00023015"/>
    </source>
</evidence>